<gene>
    <name evidence="2" type="ORF">CMC5_008670</name>
</gene>
<proteinExistence type="predicted"/>
<evidence type="ECO:0000256" key="1">
    <source>
        <dbReference type="SAM" id="MobiDB-lite"/>
    </source>
</evidence>
<dbReference type="PATRIC" id="fig|52.7.peg.933"/>
<dbReference type="KEGG" id="ccro:CMC5_008670"/>
<organism evidence="2 3">
    <name type="scientific">Chondromyces crocatus</name>
    <dbReference type="NCBI Taxonomy" id="52"/>
    <lineage>
        <taxon>Bacteria</taxon>
        <taxon>Pseudomonadati</taxon>
        <taxon>Myxococcota</taxon>
        <taxon>Polyangia</taxon>
        <taxon>Polyangiales</taxon>
        <taxon>Polyangiaceae</taxon>
        <taxon>Chondromyces</taxon>
    </lineage>
</organism>
<evidence type="ECO:0000313" key="3">
    <source>
        <dbReference type="Proteomes" id="UP000067626"/>
    </source>
</evidence>
<dbReference type="AlphaFoldDB" id="A0A0K1E792"/>
<feature type="region of interest" description="Disordered" evidence="1">
    <location>
        <begin position="328"/>
        <end position="443"/>
    </location>
</feature>
<dbReference type="InterPro" id="IPR029058">
    <property type="entry name" value="AB_hydrolase_fold"/>
</dbReference>
<sequence>MPPSKQRRVCAMPIRNSGFFVQSAGRGGFFLQDGAGRDGAELLVPLDGPPYGIAHHVLDTSSDPPVWRYVNTFGAELGPVDAVSLIRSNFGDPGNLEVAARAGDRLALFWRPAELGATWSSAYPLTSGVTGAPALIQGTWGHRGCFELVTPISAGGLAHWVRDNDTSGLPWRGPVLIGAGVGRLDAVALVQSNLGGAGHLEVIARRGDTLMHCWCGPDRVWSEPTEILSGVSGRPALLQGRTGKRGHFELVAPLKVAGVGHWVRDNDDPALPWRGPQIFATELGRCAEVSLLQRAGGPPSRLEAVVVAGDHVAHFSRDTAGWFRRAIFSSMPPPRPTPGPTATPGGPSSIRLPEAPSMPTESAAPSSTMRQEAVFEPPTGSPPSETTPPHAAPSPSTAPATSAVPSHIAPATSATPSHTAQVTKPEPVPHVRASSPAVPSPLRAGRHAAGFRRLTDVPLSEDACYADARPFEGLVYQSPERMTALLYYPAQASGEGAAVATEAPFPVVALAHTRRLQGEGGRDDTTQDYRQLSGLMAHLARHGFVVIAPDLSWLTPEEGPVRRAAALRDALAHLRAGSRGLLLADFERVGLLGHGLGGTAALGLALDRESLFDVRAVALLAPPDAAQSGHHLAGLPPTLELRSLTDGSLPERPHASSALADTVPAPRHLVTVPGVTPYGYTTSLDLQAPSGGASALPRRAQQQIAKAYVTAFFTHYLRGEDHLAWLSGDASLTELAELELQVHVEAR</sequence>
<dbReference type="PANTHER" id="PTHR33428:SF14">
    <property type="entry name" value="CARBOXYLESTERASE TYPE B DOMAIN-CONTAINING PROTEIN"/>
    <property type="match status" value="1"/>
</dbReference>
<feature type="compositionally biased region" description="Pro residues" evidence="1">
    <location>
        <begin position="331"/>
        <end position="341"/>
    </location>
</feature>
<reference evidence="2 3" key="1">
    <citation type="submission" date="2015-07" db="EMBL/GenBank/DDBJ databases">
        <title>Genome analysis of myxobacterium Chondromyces crocatus Cm c5 reveals a high potential for natural compound synthesis and the genetic basis for the loss of fruiting body formation.</title>
        <authorList>
            <person name="Zaburannyi N."/>
            <person name="Bunk B."/>
            <person name="Maier J."/>
            <person name="Overmann J."/>
            <person name="Mueller R."/>
        </authorList>
    </citation>
    <scope>NUCLEOTIDE SEQUENCE [LARGE SCALE GENOMIC DNA]</scope>
    <source>
        <strain evidence="2 3">Cm c5</strain>
    </source>
</reference>
<dbReference type="Pfam" id="PF07224">
    <property type="entry name" value="Chlorophyllase"/>
    <property type="match status" value="1"/>
</dbReference>
<accession>A0A0K1E792</accession>
<dbReference type="RefSeq" id="WP_156338172.1">
    <property type="nucleotide sequence ID" value="NZ_CP012159.1"/>
</dbReference>
<feature type="compositionally biased region" description="Low complexity" evidence="1">
    <location>
        <begin position="376"/>
        <end position="420"/>
    </location>
</feature>
<dbReference type="Proteomes" id="UP000067626">
    <property type="component" value="Chromosome"/>
</dbReference>
<name>A0A0K1E792_CHOCO</name>
<feature type="compositionally biased region" description="Polar residues" evidence="1">
    <location>
        <begin position="359"/>
        <end position="370"/>
    </location>
</feature>
<keyword evidence="3" id="KW-1185">Reference proteome</keyword>
<dbReference type="EMBL" id="CP012159">
    <property type="protein sequence ID" value="AKT36746.1"/>
    <property type="molecule type" value="Genomic_DNA"/>
</dbReference>
<evidence type="ECO:0000313" key="2">
    <source>
        <dbReference type="EMBL" id="AKT36746.1"/>
    </source>
</evidence>
<dbReference type="STRING" id="52.CMC5_008670"/>
<dbReference type="PANTHER" id="PTHR33428">
    <property type="entry name" value="CHLOROPHYLLASE-2, CHLOROPLASTIC"/>
    <property type="match status" value="1"/>
</dbReference>
<dbReference type="SUPFAM" id="SSF53474">
    <property type="entry name" value="alpha/beta-Hydrolases"/>
    <property type="match status" value="1"/>
</dbReference>
<dbReference type="InterPro" id="IPR017395">
    <property type="entry name" value="Chlorophyllase-like"/>
</dbReference>
<dbReference type="Gene3D" id="3.40.50.1820">
    <property type="entry name" value="alpha/beta hydrolase"/>
    <property type="match status" value="1"/>
</dbReference>
<protein>
    <submittedName>
        <fullName evidence="2">Uncharacterized protein</fullName>
    </submittedName>
</protein>
<dbReference type="ESTHER" id="choco-a0a0k1e792">
    <property type="family name" value="Chlorophyllase"/>
</dbReference>
<dbReference type="OrthoDB" id="5088636at2"/>